<dbReference type="Proteomes" id="UP000054567">
    <property type="component" value="Unassembled WGS sequence"/>
</dbReference>
<reference evidence="3" key="2">
    <citation type="journal article" date="2009" name="Genome Res.">
        <title>Comparative genomic analyses of the human fungal pathogens Coccidioides and their relatives.</title>
        <authorList>
            <person name="Sharpton T.J."/>
            <person name="Stajich J.E."/>
            <person name="Rounsley S.D."/>
            <person name="Gardner M.J."/>
            <person name="Wortman J.R."/>
            <person name="Jordar V.S."/>
            <person name="Maiti R."/>
            <person name="Kodira C.D."/>
            <person name="Neafsey D.E."/>
            <person name="Zeng Q."/>
            <person name="Hung C.-Y."/>
            <person name="McMahan C."/>
            <person name="Muszewska A."/>
            <person name="Grynberg M."/>
            <person name="Mandel M.A."/>
            <person name="Kellner E.M."/>
            <person name="Barker B.M."/>
            <person name="Galgiani J.N."/>
            <person name="Orbach M.J."/>
            <person name="Kirkland T.N."/>
            <person name="Cole G.T."/>
            <person name="Henn M.R."/>
            <person name="Birren B.W."/>
            <person name="Taylor J.W."/>
        </authorList>
    </citation>
    <scope>NUCLEOTIDE SEQUENCE [LARGE SCALE GENOMIC DNA]</scope>
    <source>
        <strain evidence="3">RMSCC 3488</strain>
    </source>
</reference>
<dbReference type="VEuPathDB" id="FungiDB:CPAG_07183"/>
<evidence type="ECO:0000313" key="2">
    <source>
        <dbReference type="EMBL" id="KMM70874.1"/>
    </source>
</evidence>
<proteinExistence type="predicted"/>
<feature type="compositionally biased region" description="Polar residues" evidence="1">
    <location>
        <begin position="8"/>
        <end position="21"/>
    </location>
</feature>
<feature type="region of interest" description="Disordered" evidence="1">
    <location>
        <begin position="1"/>
        <end position="26"/>
    </location>
</feature>
<gene>
    <name evidence="2" type="ORF">CPAG_07183</name>
</gene>
<reference evidence="3" key="3">
    <citation type="journal article" date="2010" name="Genome Res.">
        <title>Population genomic sequencing of Coccidioides fungi reveals recent hybridization and transposon control.</title>
        <authorList>
            <person name="Neafsey D.E."/>
            <person name="Barker B.M."/>
            <person name="Sharpton T.J."/>
            <person name="Stajich J.E."/>
            <person name="Park D.J."/>
            <person name="Whiston E."/>
            <person name="Hung C.-Y."/>
            <person name="McMahan C."/>
            <person name="White J."/>
            <person name="Sykes S."/>
            <person name="Heiman D."/>
            <person name="Young S."/>
            <person name="Zeng Q."/>
            <person name="Abouelleil A."/>
            <person name="Aftuck L."/>
            <person name="Bessette D."/>
            <person name="Brown A."/>
            <person name="FitzGerald M."/>
            <person name="Lui A."/>
            <person name="Macdonald J.P."/>
            <person name="Priest M."/>
            <person name="Orbach M.J."/>
            <person name="Galgiani J.N."/>
            <person name="Kirkland T.N."/>
            <person name="Cole G.T."/>
            <person name="Birren B.W."/>
            <person name="Henn M.R."/>
            <person name="Taylor J.W."/>
            <person name="Rounsley S.D."/>
        </authorList>
    </citation>
    <scope>NUCLEOTIDE SEQUENCE [LARGE SCALE GENOMIC DNA]</scope>
    <source>
        <strain evidence="3">RMSCC 3488</strain>
    </source>
</reference>
<dbReference type="AlphaFoldDB" id="A0A0J6FPG8"/>
<dbReference type="EMBL" id="DS268112">
    <property type="protein sequence ID" value="KMM70874.1"/>
    <property type="molecule type" value="Genomic_DNA"/>
</dbReference>
<name>A0A0J6FPG8_COCPO</name>
<reference evidence="2 3" key="1">
    <citation type="submission" date="2007-06" db="EMBL/GenBank/DDBJ databases">
        <title>The Genome Sequence of Coccidioides posadasii RMSCC_3488.</title>
        <authorList>
            <consortium name="Coccidioides Genome Resources Consortium"/>
            <consortium name="The Broad Institute Genome Sequencing Platform"/>
            <person name="Henn M.R."/>
            <person name="Sykes S."/>
            <person name="Young S."/>
            <person name="Jaffe D."/>
            <person name="Berlin A."/>
            <person name="Alvarez P."/>
            <person name="Butler J."/>
            <person name="Gnerre S."/>
            <person name="Grabherr M."/>
            <person name="Mauceli E."/>
            <person name="Brockman W."/>
            <person name="Kodira C."/>
            <person name="Alvarado L."/>
            <person name="Zeng Q."/>
            <person name="Crawford M."/>
            <person name="Antoine C."/>
            <person name="Devon K."/>
            <person name="Galgiani J."/>
            <person name="Orsborn K."/>
            <person name="Lewis M.L."/>
            <person name="Nusbaum C."/>
            <person name="Galagan J."/>
            <person name="Birren B."/>
        </authorList>
    </citation>
    <scope>NUCLEOTIDE SEQUENCE [LARGE SCALE GENOMIC DNA]</scope>
    <source>
        <strain evidence="2 3">RMSCC 3488</strain>
    </source>
</reference>
<organism evidence="2 3">
    <name type="scientific">Coccidioides posadasii RMSCC 3488</name>
    <dbReference type="NCBI Taxonomy" id="454284"/>
    <lineage>
        <taxon>Eukaryota</taxon>
        <taxon>Fungi</taxon>
        <taxon>Dikarya</taxon>
        <taxon>Ascomycota</taxon>
        <taxon>Pezizomycotina</taxon>
        <taxon>Eurotiomycetes</taxon>
        <taxon>Eurotiomycetidae</taxon>
        <taxon>Onygenales</taxon>
        <taxon>Onygenaceae</taxon>
        <taxon>Coccidioides</taxon>
    </lineage>
</organism>
<accession>A0A0J6FPG8</accession>
<protein>
    <submittedName>
        <fullName evidence="2">Uncharacterized protein</fullName>
    </submittedName>
</protein>
<sequence>MHCPGIISQKNNMTHRGQTPNARGGNMNVHKEITLQAFSVIVGRDARRRKSNLLKNKSGPDLSDLKHGCTYGLRVSCADQSSSHRIHFVGTYLVIVITKAHKCFMEKAEVHIMAKQFP</sequence>
<evidence type="ECO:0000256" key="1">
    <source>
        <dbReference type="SAM" id="MobiDB-lite"/>
    </source>
</evidence>
<evidence type="ECO:0000313" key="3">
    <source>
        <dbReference type="Proteomes" id="UP000054567"/>
    </source>
</evidence>